<dbReference type="GO" id="GO:0003677">
    <property type="term" value="F:DNA binding"/>
    <property type="evidence" value="ECO:0007669"/>
    <property type="project" value="UniProtKB-KW"/>
</dbReference>
<dbReference type="SUPFAM" id="SSF53850">
    <property type="entry name" value="Periplasmic binding protein-like II"/>
    <property type="match status" value="1"/>
</dbReference>
<evidence type="ECO:0000256" key="1">
    <source>
        <dbReference type="ARBA" id="ARBA00009437"/>
    </source>
</evidence>
<dbReference type="Gene3D" id="3.40.190.10">
    <property type="entry name" value="Periplasmic binding protein-like II"/>
    <property type="match status" value="2"/>
</dbReference>
<evidence type="ECO:0000256" key="3">
    <source>
        <dbReference type="ARBA" id="ARBA00023125"/>
    </source>
</evidence>
<evidence type="ECO:0000259" key="5">
    <source>
        <dbReference type="PROSITE" id="PS50931"/>
    </source>
</evidence>
<accession>A0ABV2HBH8</accession>
<dbReference type="Pfam" id="PF00126">
    <property type="entry name" value="HTH_1"/>
    <property type="match status" value="2"/>
</dbReference>
<protein>
    <submittedName>
        <fullName evidence="6">DNA-binding transcriptional LysR family regulator</fullName>
    </submittedName>
</protein>
<dbReference type="PROSITE" id="PS50931">
    <property type="entry name" value="HTH_LYSR"/>
    <property type="match status" value="2"/>
</dbReference>
<dbReference type="Proteomes" id="UP001549031">
    <property type="component" value="Unassembled WGS sequence"/>
</dbReference>
<evidence type="ECO:0000313" key="6">
    <source>
        <dbReference type="EMBL" id="MET3587901.1"/>
    </source>
</evidence>
<sequence>MSVPTLPNLRHLRALSLTARHSSVNRAAAEICLSQPAVTQAITKLEAELGTFLFERTSSGMFVSDFGTIIINRVDRALEILGKAIVAASGGSPDSPPRDPLRHITTAQLRALMAFKDCGSFESAANALSISLLSMQRTVAALERVVGAKLLLRSGRVLLPSAAGEILARGAKLAAREIEVGTEELENLRGYKTGRIVIGSMPLARVDLVPHAVTSLLRSFPDISVRITEGPYASLIAALRSGDSDMVVGALRNTETYKDIEERLLFDDALSVVVRSAHPLCRYESLSLADTIGYPWVVPPTGTPTRDIFHKAFRSRALMEPKRLVEVSSSVSLRAFLVESDRIAFVSRRQLHYEEHQGLVKVLPIDLPEAHRPIGVMLRRDWKPSAAQSDLLTLLNAPKGAADSHSQVISPVAVRRTRTGTSLAQG</sequence>
<dbReference type="InterPro" id="IPR050950">
    <property type="entry name" value="HTH-type_LysR_regulators"/>
</dbReference>
<keyword evidence="3 6" id="KW-0238">DNA-binding</keyword>
<comment type="caution">
    <text evidence="6">The sequence shown here is derived from an EMBL/GenBank/DDBJ whole genome shotgun (WGS) entry which is preliminary data.</text>
</comment>
<dbReference type="InterPro" id="IPR036388">
    <property type="entry name" value="WH-like_DNA-bd_sf"/>
</dbReference>
<name>A0ABV2HBH8_9HYPH</name>
<keyword evidence="2" id="KW-0805">Transcription regulation</keyword>
<comment type="similarity">
    <text evidence="1">Belongs to the LysR transcriptional regulatory family.</text>
</comment>
<keyword evidence="4" id="KW-0804">Transcription</keyword>
<dbReference type="PANTHER" id="PTHR30419:SF8">
    <property type="entry name" value="NITROGEN ASSIMILATION TRANSCRIPTIONAL ACTIVATOR-RELATED"/>
    <property type="match status" value="1"/>
</dbReference>
<dbReference type="InterPro" id="IPR005119">
    <property type="entry name" value="LysR_subst-bd"/>
</dbReference>
<feature type="domain" description="HTH lysR-type" evidence="5">
    <location>
        <begin position="7"/>
        <end position="64"/>
    </location>
</feature>
<dbReference type="PANTHER" id="PTHR30419">
    <property type="entry name" value="HTH-TYPE TRANSCRIPTIONAL REGULATOR YBHD"/>
    <property type="match status" value="1"/>
</dbReference>
<dbReference type="InterPro" id="IPR000847">
    <property type="entry name" value="LysR_HTH_N"/>
</dbReference>
<evidence type="ECO:0000256" key="4">
    <source>
        <dbReference type="ARBA" id="ARBA00023163"/>
    </source>
</evidence>
<dbReference type="RefSeq" id="WP_247245652.1">
    <property type="nucleotide sequence ID" value="NZ_JALJRA010000017.1"/>
</dbReference>
<dbReference type="InterPro" id="IPR036390">
    <property type="entry name" value="WH_DNA-bd_sf"/>
</dbReference>
<dbReference type="Gene3D" id="1.10.10.10">
    <property type="entry name" value="Winged helix-like DNA-binding domain superfamily/Winged helix DNA-binding domain"/>
    <property type="match status" value="2"/>
</dbReference>
<keyword evidence="7" id="KW-1185">Reference proteome</keyword>
<evidence type="ECO:0000256" key="2">
    <source>
        <dbReference type="ARBA" id="ARBA00023015"/>
    </source>
</evidence>
<dbReference type="EMBL" id="JBEPLJ010000017">
    <property type="protein sequence ID" value="MET3587901.1"/>
    <property type="molecule type" value="Genomic_DNA"/>
</dbReference>
<evidence type="ECO:0000313" key="7">
    <source>
        <dbReference type="Proteomes" id="UP001549031"/>
    </source>
</evidence>
<feature type="domain" description="HTH lysR-type" evidence="5">
    <location>
        <begin position="104"/>
        <end position="161"/>
    </location>
</feature>
<gene>
    <name evidence="6" type="ORF">ABID21_004033</name>
</gene>
<reference evidence="6 7" key="1">
    <citation type="submission" date="2024-06" db="EMBL/GenBank/DDBJ databases">
        <title>Genomic Encyclopedia of Type Strains, Phase IV (KMG-IV): sequencing the most valuable type-strain genomes for metagenomic binning, comparative biology and taxonomic classification.</title>
        <authorList>
            <person name="Goeker M."/>
        </authorList>
    </citation>
    <scope>NUCLEOTIDE SEQUENCE [LARGE SCALE GENOMIC DNA]</scope>
    <source>
        <strain evidence="6 7">DSM 105042</strain>
    </source>
</reference>
<dbReference type="SUPFAM" id="SSF46785">
    <property type="entry name" value="Winged helix' DNA-binding domain"/>
    <property type="match status" value="2"/>
</dbReference>
<organism evidence="6 7">
    <name type="scientific">Pseudorhizobium tarimense</name>
    <dbReference type="NCBI Taxonomy" id="1079109"/>
    <lineage>
        <taxon>Bacteria</taxon>
        <taxon>Pseudomonadati</taxon>
        <taxon>Pseudomonadota</taxon>
        <taxon>Alphaproteobacteria</taxon>
        <taxon>Hyphomicrobiales</taxon>
        <taxon>Rhizobiaceae</taxon>
        <taxon>Rhizobium/Agrobacterium group</taxon>
        <taxon>Pseudorhizobium</taxon>
    </lineage>
</organism>
<proteinExistence type="inferred from homology"/>
<dbReference type="Pfam" id="PF03466">
    <property type="entry name" value="LysR_substrate"/>
    <property type="match status" value="1"/>
</dbReference>
<dbReference type="PRINTS" id="PR00039">
    <property type="entry name" value="HTHLYSR"/>
</dbReference>